<sequence>MNNLRVFCIPDCQAFKELKEKYIAVLKKVQNAVGRDLRGFHSPLALQNVLLTWESVKRQTQENDKDFTSEARDSFHTRNRHQDFERN</sequence>
<evidence type="ECO:0000256" key="1">
    <source>
        <dbReference type="SAM" id="MobiDB-lite"/>
    </source>
</evidence>
<accession>A0AAD1UNX9</accession>
<dbReference type="Proteomes" id="UP001295684">
    <property type="component" value="Unassembled WGS sequence"/>
</dbReference>
<keyword evidence="3" id="KW-1185">Reference proteome</keyword>
<dbReference type="AlphaFoldDB" id="A0AAD1UNX9"/>
<feature type="region of interest" description="Disordered" evidence="1">
    <location>
        <begin position="60"/>
        <end position="87"/>
    </location>
</feature>
<evidence type="ECO:0000313" key="2">
    <source>
        <dbReference type="EMBL" id="CAI2371371.1"/>
    </source>
</evidence>
<dbReference type="EMBL" id="CAMPGE010012603">
    <property type="protein sequence ID" value="CAI2371371.1"/>
    <property type="molecule type" value="Genomic_DNA"/>
</dbReference>
<comment type="caution">
    <text evidence="2">The sequence shown here is derived from an EMBL/GenBank/DDBJ whole genome shotgun (WGS) entry which is preliminary data.</text>
</comment>
<reference evidence="2" key="1">
    <citation type="submission" date="2023-07" db="EMBL/GenBank/DDBJ databases">
        <authorList>
            <consortium name="AG Swart"/>
            <person name="Singh M."/>
            <person name="Singh A."/>
            <person name="Seah K."/>
            <person name="Emmerich C."/>
        </authorList>
    </citation>
    <scope>NUCLEOTIDE SEQUENCE</scope>
    <source>
        <strain evidence="2">DP1</strain>
    </source>
</reference>
<organism evidence="2 3">
    <name type="scientific">Euplotes crassus</name>
    <dbReference type="NCBI Taxonomy" id="5936"/>
    <lineage>
        <taxon>Eukaryota</taxon>
        <taxon>Sar</taxon>
        <taxon>Alveolata</taxon>
        <taxon>Ciliophora</taxon>
        <taxon>Intramacronucleata</taxon>
        <taxon>Spirotrichea</taxon>
        <taxon>Hypotrichia</taxon>
        <taxon>Euplotida</taxon>
        <taxon>Euplotidae</taxon>
        <taxon>Moneuplotes</taxon>
    </lineage>
</organism>
<evidence type="ECO:0000313" key="3">
    <source>
        <dbReference type="Proteomes" id="UP001295684"/>
    </source>
</evidence>
<name>A0AAD1UNX9_EUPCR</name>
<gene>
    <name evidence="2" type="ORF">ECRASSUSDP1_LOCUS12693</name>
</gene>
<protein>
    <submittedName>
        <fullName evidence="2">Uncharacterized protein</fullName>
    </submittedName>
</protein>
<proteinExistence type="predicted"/>